<dbReference type="EMBL" id="UINC01137227">
    <property type="protein sequence ID" value="SVD22443.1"/>
    <property type="molecule type" value="Genomic_DNA"/>
</dbReference>
<sequence length="24" mass="2661">MSDLSFEVGNALALRFKGEQYDVA</sequence>
<reference evidence="1" key="1">
    <citation type="submission" date="2018-05" db="EMBL/GenBank/DDBJ databases">
        <authorList>
            <person name="Lanie J.A."/>
            <person name="Ng W.-L."/>
            <person name="Kazmierczak K.M."/>
            <person name="Andrzejewski T.M."/>
            <person name="Davidsen T.M."/>
            <person name="Wayne K.J."/>
            <person name="Tettelin H."/>
            <person name="Glass J.I."/>
            <person name="Rusch D."/>
            <person name="Podicherti R."/>
            <person name="Tsui H.-C.T."/>
            <person name="Winkler M.E."/>
        </authorList>
    </citation>
    <scope>NUCLEOTIDE SEQUENCE</scope>
</reference>
<proteinExistence type="predicted"/>
<dbReference type="AlphaFoldDB" id="A0A382TKG5"/>
<gene>
    <name evidence="1" type="ORF">METZ01_LOCUS375297</name>
</gene>
<protein>
    <submittedName>
        <fullName evidence="1">Uncharacterized protein</fullName>
    </submittedName>
</protein>
<feature type="non-terminal residue" evidence="1">
    <location>
        <position position="24"/>
    </location>
</feature>
<name>A0A382TKG5_9ZZZZ</name>
<accession>A0A382TKG5</accession>
<organism evidence="1">
    <name type="scientific">marine metagenome</name>
    <dbReference type="NCBI Taxonomy" id="408172"/>
    <lineage>
        <taxon>unclassified sequences</taxon>
        <taxon>metagenomes</taxon>
        <taxon>ecological metagenomes</taxon>
    </lineage>
</organism>
<evidence type="ECO:0000313" key="1">
    <source>
        <dbReference type="EMBL" id="SVD22443.1"/>
    </source>
</evidence>